<dbReference type="NCBIfam" id="TIGR03544">
    <property type="entry name" value="DivI1A_domain"/>
    <property type="match status" value="1"/>
</dbReference>
<dbReference type="GO" id="GO:0005737">
    <property type="term" value="C:cytoplasm"/>
    <property type="evidence" value="ECO:0007669"/>
    <property type="project" value="UniProtKB-SubCell"/>
</dbReference>
<evidence type="ECO:0000256" key="3">
    <source>
        <dbReference type="ARBA" id="ARBA00022618"/>
    </source>
</evidence>
<dbReference type="HOGENOM" id="CLU_140309_1_0_9"/>
<dbReference type="InterPro" id="IPR019933">
    <property type="entry name" value="DivIVA_domain"/>
</dbReference>
<keyword evidence="6" id="KW-0131">Cell cycle</keyword>
<evidence type="ECO:0000256" key="1">
    <source>
        <dbReference type="ARBA" id="ARBA00004496"/>
    </source>
</evidence>
<comment type="subcellular location">
    <subcellularLocation>
        <location evidence="1">Cytoplasm</location>
    </subcellularLocation>
</comment>
<sequence length="105" mass="12027">MEGRGIMDIKLTADHILEKEFKKSMKGYNIDEVDQFLDVIREDYDTFTAKIASLEEENERLKQELANSSRKSAVAPAPTANSTNFDILKRLSNLEKHVFGSKLYE</sequence>
<evidence type="ECO:0000256" key="7">
    <source>
        <dbReference type="SAM" id="Coils"/>
    </source>
</evidence>
<dbReference type="AlphaFoldDB" id="F2F6Q1"/>
<dbReference type="GO" id="GO:0051301">
    <property type="term" value="P:cell division"/>
    <property type="evidence" value="ECO:0007669"/>
    <property type="project" value="UniProtKB-KW"/>
</dbReference>
<dbReference type="InterPro" id="IPR007793">
    <property type="entry name" value="DivIVA_fam"/>
</dbReference>
<evidence type="ECO:0000256" key="4">
    <source>
        <dbReference type="ARBA" id="ARBA00022960"/>
    </source>
</evidence>
<dbReference type="InterPro" id="IPR011229">
    <property type="entry name" value="Cell_cycle_GpsB"/>
</dbReference>
<reference evidence="9" key="1">
    <citation type="submission" date="2011-04" db="EMBL/GenBank/DDBJ databases">
        <title>Genome sequence of Solibacillus silvestris StLB046.</title>
        <authorList>
            <person name="Morohoshi T."/>
            <person name="Someya N."/>
            <person name="Ikeda T."/>
        </authorList>
    </citation>
    <scope>NUCLEOTIDE SEQUENCE [LARGE SCALE GENOMIC DNA]</scope>
    <source>
        <strain evidence="9">StLB046</strain>
    </source>
</reference>
<gene>
    <name evidence="8" type="ordered locus">SSIL_2676</name>
</gene>
<keyword evidence="4" id="KW-0133">Cell shape</keyword>
<dbReference type="PIRSF" id="PIRSF029938">
    <property type="entry name" value="UCP029938"/>
    <property type="match status" value="1"/>
</dbReference>
<dbReference type="Gene3D" id="6.10.250.660">
    <property type="match status" value="1"/>
</dbReference>
<dbReference type="KEGG" id="siv:SSIL_2676"/>
<feature type="coiled-coil region" evidence="7">
    <location>
        <begin position="37"/>
        <end position="71"/>
    </location>
</feature>
<dbReference type="STRING" id="1002809.SSIL_2676"/>
<protein>
    <submittedName>
        <fullName evidence="8">Cell division initiation protein</fullName>
    </submittedName>
</protein>
<dbReference type="Proteomes" id="UP000006691">
    <property type="component" value="Chromosome"/>
</dbReference>
<proteinExistence type="predicted"/>
<evidence type="ECO:0000256" key="2">
    <source>
        <dbReference type="ARBA" id="ARBA00022490"/>
    </source>
</evidence>
<keyword evidence="3 8" id="KW-0132">Cell division</keyword>
<name>F2F6Q1_SOLSS</name>
<dbReference type="eggNOG" id="COG3599">
    <property type="taxonomic scope" value="Bacteria"/>
</dbReference>
<keyword evidence="2" id="KW-0963">Cytoplasm</keyword>
<evidence type="ECO:0000256" key="6">
    <source>
        <dbReference type="ARBA" id="ARBA00023306"/>
    </source>
</evidence>
<evidence type="ECO:0000313" key="9">
    <source>
        <dbReference type="Proteomes" id="UP000006691"/>
    </source>
</evidence>
<reference evidence="8 9" key="2">
    <citation type="journal article" date="2012" name="J. Biosci. Bioeng.">
        <title>Complete genome sequence and characterization of the N-acylhomoserine lactone-degrading gene of the potato leaf-associated Solibacillus silvestris.</title>
        <authorList>
            <person name="Morohoshi T."/>
            <person name="Tominaga Y."/>
            <person name="Someya N."/>
            <person name="Ikeda T."/>
        </authorList>
    </citation>
    <scope>NUCLEOTIDE SEQUENCE [LARGE SCALE GENOMIC DNA]</scope>
    <source>
        <strain evidence="8 9">StLB046</strain>
    </source>
</reference>
<organism evidence="8 9">
    <name type="scientific">Solibacillus silvestris (strain StLB046)</name>
    <name type="common">Bacillus silvestris</name>
    <dbReference type="NCBI Taxonomy" id="1002809"/>
    <lineage>
        <taxon>Bacteria</taxon>
        <taxon>Bacillati</taxon>
        <taxon>Bacillota</taxon>
        <taxon>Bacilli</taxon>
        <taxon>Bacillales</taxon>
        <taxon>Caryophanaceae</taxon>
        <taxon>Solibacillus</taxon>
    </lineage>
</organism>
<dbReference type="PANTHER" id="PTHR35794">
    <property type="entry name" value="CELL DIVISION PROTEIN DIVIVA"/>
    <property type="match status" value="1"/>
</dbReference>
<dbReference type="PANTHER" id="PTHR35794:SF1">
    <property type="entry name" value="CELL CYCLE PROTEIN GPSB"/>
    <property type="match status" value="1"/>
</dbReference>
<dbReference type="PATRIC" id="fig|1002809.3.peg.2693"/>
<keyword evidence="9" id="KW-1185">Reference proteome</keyword>
<accession>F2F6Q1</accession>
<dbReference type="NCBIfam" id="NF010725">
    <property type="entry name" value="PRK14127.1"/>
    <property type="match status" value="1"/>
</dbReference>
<keyword evidence="5 7" id="KW-0175">Coiled coil</keyword>
<evidence type="ECO:0000256" key="5">
    <source>
        <dbReference type="ARBA" id="ARBA00023054"/>
    </source>
</evidence>
<evidence type="ECO:0000313" key="8">
    <source>
        <dbReference type="EMBL" id="BAK17099.1"/>
    </source>
</evidence>
<dbReference type="EMBL" id="AP012157">
    <property type="protein sequence ID" value="BAK17099.1"/>
    <property type="molecule type" value="Genomic_DNA"/>
</dbReference>
<dbReference type="Pfam" id="PF05103">
    <property type="entry name" value="DivIVA"/>
    <property type="match status" value="1"/>
</dbReference>
<dbReference type="GO" id="GO:0008360">
    <property type="term" value="P:regulation of cell shape"/>
    <property type="evidence" value="ECO:0007669"/>
    <property type="project" value="UniProtKB-KW"/>
</dbReference>